<dbReference type="VEuPathDB" id="FungiDB:CC77DRAFT_1021783"/>
<dbReference type="GO" id="GO:0004674">
    <property type="term" value="F:protein serine/threonine kinase activity"/>
    <property type="evidence" value="ECO:0007669"/>
    <property type="project" value="UniProtKB-KW"/>
</dbReference>
<evidence type="ECO:0000256" key="1">
    <source>
        <dbReference type="ARBA" id="ARBA00022527"/>
    </source>
</evidence>
<proteinExistence type="predicted"/>
<name>A0A177DHS1_ALTAL</name>
<evidence type="ECO:0000313" key="9">
    <source>
        <dbReference type="Proteomes" id="UP000077248"/>
    </source>
</evidence>
<dbReference type="Gene3D" id="3.30.200.20">
    <property type="entry name" value="Phosphorylase Kinase, domain 1"/>
    <property type="match status" value="1"/>
</dbReference>
<dbReference type="InterPro" id="IPR008271">
    <property type="entry name" value="Ser/Thr_kinase_AS"/>
</dbReference>
<dbReference type="InterPro" id="IPR000719">
    <property type="entry name" value="Prot_kinase_dom"/>
</dbReference>
<gene>
    <name evidence="8" type="ORF">CC77DRAFT_1021783</name>
</gene>
<dbReference type="STRING" id="5599.A0A177DHS1"/>
<dbReference type="CDD" id="cd00180">
    <property type="entry name" value="PKc"/>
    <property type="match status" value="1"/>
</dbReference>
<dbReference type="InterPro" id="IPR011009">
    <property type="entry name" value="Kinase-like_dom_sf"/>
</dbReference>
<dbReference type="SMART" id="SM00220">
    <property type="entry name" value="S_TKc"/>
    <property type="match status" value="1"/>
</dbReference>
<keyword evidence="3" id="KW-0547">Nucleotide-binding</keyword>
<dbReference type="PANTHER" id="PTHR24345:SF0">
    <property type="entry name" value="CELL CYCLE SERINE_THREONINE-PROTEIN KINASE CDC5_MSD2"/>
    <property type="match status" value="1"/>
</dbReference>
<feature type="region of interest" description="Disordered" evidence="6">
    <location>
        <begin position="1009"/>
        <end position="1033"/>
    </location>
</feature>
<accession>A0A177DHS1</accession>
<keyword evidence="1" id="KW-0723">Serine/threonine-protein kinase</keyword>
<keyword evidence="5" id="KW-0067">ATP-binding</keyword>
<sequence>MCPTRAVGGEEIDHLTSNLYSSPFVDDAIVFDIRKLLEEHEDPLITQFSDRPRLFTLLRMLECDNNVLEEILSANVNDYCLPLNESIFKTLNALCNAKPWDEFRKAQRYLLSNPKLRSQESLDHNSQLHLHLENGKRTFKDEKELDNGGTATVFRVQLTTFDNPDKGRLYACKRLTRDKRNKQEKHLQPFMDELLILRKISHPDTVIHPHMVRLVASYTDLEDFALVLDPVADSSLKDVLHNPSTPLNLEISTNLRQWFGCLASALAYLHRQSIRHKDIKPGNILLHNRTVYLCDFGISFDWSGSHPTTEGPSAMTQGYCAPEVWYADARDNSSDVWSLGRVFCDMLTVLAGKHMTELSERIGGNLRRIYDEDCLEDLHKWLSGFSLENIRHDTLATNIQQLIKKMMYKDRNSRPDAKQVLQWFCRNDSSLIGPCCQGGSGTASIKRPEETIVQTDLEETPSRHPSSLPSTPIAADDRTSILDESVTKTLPIPRVHVPGNDPVVVVVEDTGSSPSPSLGCGSPTTGHPTSFAESSIGSQGLVQWSSGLVHHLELPPVDSLHTCNCVPRPNHDGGKERLILCLPNVDLLIRAKQPTMETNENCGLQKDMLYVYESYSEISKIWFKTRRLVVSYKHESHNQRTCSSFWLPLTDLNFVVEDMSLTLSWSDCNQWNPGPTVNNKQSWDCIYDSEKPNNEIMLLFAEAGIAKVVETDFCTIYSGLDGVKEWRMVNIVGQQRLLVVDLCDNETLGYRLACLATYELPSRSTFRAFIHWSNLDLDIQIKSGVMVIRFDQVSTPHYYSDINNEPWKDETKIARYTESALVLSEYSMTFPCSFENSTFLPEGLKQMFESLTGWTMCFFASDVEIKKMNTLPKTNYGESEVILWKRCLEVQSSVRQVAQITFRHRNRRPGKGYLWRSGSVNVGKMTIVDSQQAVINISCKSHGSQLDTTTMTAIEVGDDGYPVYQPDDASSTRLKLRFRSESDLTEFMIRYQELQQVVKSQALLRVTTTASSRLSSSSRRRDSGTAHANRRSS</sequence>
<organism evidence="8 9">
    <name type="scientific">Alternaria alternata</name>
    <name type="common">Alternaria rot fungus</name>
    <name type="synonym">Torula alternata</name>
    <dbReference type="NCBI Taxonomy" id="5599"/>
    <lineage>
        <taxon>Eukaryota</taxon>
        <taxon>Fungi</taxon>
        <taxon>Dikarya</taxon>
        <taxon>Ascomycota</taxon>
        <taxon>Pezizomycotina</taxon>
        <taxon>Dothideomycetes</taxon>
        <taxon>Pleosporomycetidae</taxon>
        <taxon>Pleosporales</taxon>
        <taxon>Pleosporineae</taxon>
        <taxon>Pleosporaceae</taxon>
        <taxon>Alternaria</taxon>
        <taxon>Alternaria sect. Alternaria</taxon>
        <taxon>Alternaria alternata complex</taxon>
    </lineage>
</organism>
<dbReference type="GeneID" id="29110922"/>
<dbReference type="SUPFAM" id="SSF56112">
    <property type="entry name" value="Protein kinase-like (PK-like)"/>
    <property type="match status" value="1"/>
</dbReference>
<dbReference type="Proteomes" id="UP000077248">
    <property type="component" value="Unassembled WGS sequence"/>
</dbReference>
<evidence type="ECO:0000313" key="8">
    <source>
        <dbReference type="EMBL" id="OAG18918.1"/>
    </source>
</evidence>
<dbReference type="KEGG" id="aalt:CC77DRAFT_1021783"/>
<protein>
    <recommendedName>
        <fullName evidence="7">Protein kinase domain-containing protein</fullName>
    </recommendedName>
</protein>
<evidence type="ECO:0000256" key="4">
    <source>
        <dbReference type="ARBA" id="ARBA00022777"/>
    </source>
</evidence>
<dbReference type="PROSITE" id="PS50011">
    <property type="entry name" value="PROTEIN_KINASE_DOM"/>
    <property type="match status" value="1"/>
</dbReference>
<reference evidence="8 9" key="1">
    <citation type="submission" date="2016-05" db="EMBL/GenBank/DDBJ databases">
        <title>Comparative analysis of secretome profiles of manganese(II)-oxidizing ascomycete fungi.</title>
        <authorList>
            <consortium name="DOE Joint Genome Institute"/>
            <person name="Zeiner C.A."/>
            <person name="Purvine S.O."/>
            <person name="Zink E.M."/>
            <person name="Wu S."/>
            <person name="Pasa-Tolic L."/>
            <person name="Chaput D.L."/>
            <person name="Haridas S."/>
            <person name="Grigoriev I.V."/>
            <person name="Santelli C.M."/>
            <person name="Hansel C.M."/>
        </authorList>
    </citation>
    <scope>NUCLEOTIDE SEQUENCE [LARGE SCALE GENOMIC DNA]</scope>
    <source>
        <strain evidence="8 9">SRC1lrK2f</strain>
    </source>
</reference>
<evidence type="ECO:0000256" key="5">
    <source>
        <dbReference type="ARBA" id="ARBA00022840"/>
    </source>
</evidence>
<dbReference type="Gene3D" id="1.10.510.10">
    <property type="entry name" value="Transferase(Phosphotransferase) domain 1"/>
    <property type="match status" value="1"/>
</dbReference>
<evidence type="ECO:0000256" key="2">
    <source>
        <dbReference type="ARBA" id="ARBA00022679"/>
    </source>
</evidence>
<evidence type="ECO:0000259" key="7">
    <source>
        <dbReference type="PROSITE" id="PS50011"/>
    </source>
</evidence>
<keyword evidence="2" id="KW-0808">Transferase</keyword>
<feature type="region of interest" description="Disordered" evidence="6">
    <location>
        <begin position="456"/>
        <end position="478"/>
    </location>
</feature>
<dbReference type="Pfam" id="PF00069">
    <property type="entry name" value="Pkinase"/>
    <property type="match status" value="1"/>
</dbReference>
<keyword evidence="4" id="KW-0418">Kinase</keyword>
<dbReference type="GO" id="GO:0005524">
    <property type="term" value="F:ATP binding"/>
    <property type="evidence" value="ECO:0007669"/>
    <property type="project" value="UniProtKB-KW"/>
</dbReference>
<evidence type="ECO:0000256" key="6">
    <source>
        <dbReference type="SAM" id="MobiDB-lite"/>
    </source>
</evidence>
<dbReference type="PROSITE" id="PS00108">
    <property type="entry name" value="PROTEIN_KINASE_ST"/>
    <property type="match status" value="1"/>
</dbReference>
<dbReference type="EMBL" id="KV441482">
    <property type="protein sequence ID" value="OAG18918.1"/>
    <property type="molecule type" value="Genomic_DNA"/>
</dbReference>
<evidence type="ECO:0000256" key="3">
    <source>
        <dbReference type="ARBA" id="ARBA00022741"/>
    </source>
</evidence>
<dbReference type="RefSeq" id="XP_018384339.1">
    <property type="nucleotide sequence ID" value="XM_018525328.1"/>
</dbReference>
<dbReference type="PANTHER" id="PTHR24345">
    <property type="entry name" value="SERINE/THREONINE-PROTEIN KINASE PLK"/>
    <property type="match status" value="1"/>
</dbReference>
<dbReference type="AlphaFoldDB" id="A0A177DHS1"/>
<dbReference type="GO" id="GO:0005634">
    <property type="term" value="C:nucleus"/>
    <property type="evidence" value="ECO:0007669"/>
    <property type="project" value="TreeGrafter"/>
</dbReference>
<keyword evidence="9" id="KW-1185">Reference proteome</keyword>
<feature type="domain" description="Protein kinase" evidence="7">
    <location>
        <begin position="139"/>
        <end position="431"/>
    </location>
</feature>